<dbReference type="SUPFAM" id="SSF56601">
    <property type="entry name" value="beta-lactamase/transpeptidase-like"/>
    <property type="match status" value="1"/>
</dbReference>
<sequence>MTLRKLSTWAVVAGSAFAIPTDPKIDLALLGPIYAPATNNSLQPWIDAANQARDAINQVIATGNSTYGPLDSQGTSFSASVFSLTSDKPLFEFHFEAPTLNGSYTKGKLSENTIYRTGSLGKLLSVYTWLVDIGDSVYLDPITKYVPELADAAKAYQNPLLQTNWSEVTVGSLASQLSGMGRDSPIYSNLAYAILGLAYETITGKNISQGQRDLYVKKLGMTSTTPTYPGPQADAVIPRNDSYAIFSYDIGIQGPAGNQYTSTKDLRTWGQAILNYTHLPGYITRRWMKPTSLTSQYDSLVGAPWEIFRYTVPVNTIVNTSRIVDTYSKSGDIGLYSTFFGLVPDYNIGISVLTAGDSPNRQVPPIRGTIVDIFFKAAEAAAKQQAKNAFSGTFRARGGLNSSITLVVDGGPGVHVTQWISNSTNFLTNAWYSQFDDFRLYPTTLSHKTAGDPLTYYKYHLVNLMNGGEPVQGDPWAEFNEYWFQLDGNDYNNLATDAFVVGIDAGGLVQSVASQALRATYYRV</sequence>
<feature type="domain" description="Beta-lactamase-like ARB-00930-like C-terminal" evidence="3">
    <location>
        <begin position="382"/>
        <end position="523"/>
    </location>
</feature>
<evidence type="ECO:0000313" key="4">
    <source>
        <dbReference type="EMBL" id="KAJ9615593.1"/>
    </source>
</evidence>
<evidence type="ECO:0000313" key="5">
    <source>
        <dbReference type="Proteomes" id="UP001172673"/>
    </source>
</evidence>
<dbReference type="PANTHER" id="PTHR22935:SF95">
    <property type="entry name" value="BETA-LACTAMASE-LIKE 1-RELATED"/>
    <property type="match status" value="1"/>
</dbReference>
<reference evidence="4" key="1">
    <citation type="submission" date="2022-10" db="EMBL/GenBank/DDBJ databases">
        <title>Culturing micro-colonial fungi from biological soil crusts in the Mojave desert and describing Neophaeococcomyces mojavensis, and introducing the new genera and species Taxawa tesnikishii.</title>
        <authorList>
            <person name="Kurbessoian T."/>
            <person name="Stajich J.E."/>
        </authorList>
    </citation>
    <scope>NUCLEOTIDE SEQUENCE</scope>
    <source>
        <strain evidence="4">TK_41</strain>
    </source>
</reference>
<evidence type="ECO:0000256" key="1">
    <source>
        <dbReference type="ARBA" id="ARBA00038473"/>
    </source>
</evidence>
<evidence type="ECO:0008006" key="6">
    <source>
        <dbReference type="Google" id="ProtNLM"/>
    </source>
</evidence>
<dbReference type="Gene3D" id="3.40.710.10">
    <property type="entry name" value="DD-peptidase/beta-lactamase superfamily"/>
    <property type="match status" value="2"/>
</dbReference>
<organism evidence="4 5">
    <name type="scientific">Cladophialophora chaetospira</name>
    <dbReference type="NCBI Taxonomy" id="386627"/>
    <lineage>
        <taxon>Eukaryota</taxon>
        <taxon>Fungi</taxon>
        <taxon>Dikarya</taxon>
        <taxon>Ascomycota</taxon>
        <taxon>Pezizomycotina</taxon>
        <taxon>Eurotiomycetes</taxon>
        <taxon>Chaetothyriomycetidae</taxon>
        <taxon>Chaetothyriales</taxon>
        <taxon>Herpotrichiellaceae</taxon>
        <taxon>Cladophialophora</taxon>
    </lineage>
</organism>
<dbReference type="Proteomes" id="UP001172673">
    <property type="component" value="Unassembled WGS sequence"/>
</dbReference>
<dbReference type="InterPro" id="IPR001466">
    <property type="entry name" value="Beta-lactam-related"/>
</dbReference>
<dbReference type="Pfam" id="PF00144">
    <property type="entry name" value="Beta-lactamase"/>
    <property type="match status" value="1"/>
</dbReference>
<dbReference type="Pfam" id="PF26335">
    <property type="entry name" value="ARB_00930_C"/>
    <property type="match status" value="1"/>
</dbReference>
<comment type="similarity">
    <text evidence="1">Belongs to the beta-lactamase family.</text>
</comment>
<feature type="domain" description="Beta-lactamase-related" evidence="2">
    <location>
        <begin position="108"/>
        <end position="363"/>
    </location>
</feature>
<gene>
    <name evidence="4" type="ORF">H2200_001668</name>
</gene>
<evidence type="ECO:0000259" key="3">
    <source>
        <dbReference type="Pfam" id="PF26335"/>
    </source>
</evidence>
<dbReference type="InterPro" id="IPR058664">
    <property type="entry name" value="ARB_00930-like_C"/>
</dbReference>
<protein>
    <recommendedName>
        <fullName evidence="6">Beta-lactamase-related domain-containing protein</fullName>
    </recommendedName>
</protein>
<dbReference type="EMBL" id="JAPDRK010000002">
    <property type="protein sequence ID" value="KAJ9615593.1"/>
    <property type="molecule type" value="Genomic_DNA"/>
</dbReference>
<proteinExistence type="inferred from homology"/>
<name>A0AA39CN92_9EURO</name>
<accession>A0AA39CN92</accession>
<keyword evidence="5" id="KW-1185">Reference proteome</keyword>
<dbReference type="AlphaFoldDB" id="A0AA39CN92"/>
<dbReference type="InterPro" id="IPR051478">
    <property type="entry name" value="Beta-lactamase-like_AB/R"/>
</dbReference>
<dbReference type="InterPro" id="IPR012338">
    <property type="entry name" value="Beta-lactam/transpept-like"/>
</dbReference>
<dbReference type="PANTHER" id="PTHR22935">
    <property type="entry name" value="PENICILLIN-BINDING PROTEIN"/>
    <property type="match status" value="1"/>
</dbReference>
<evidence type="ECO:0000259" key="2">
    <source>
        <dbReference type="Pfam" id="PF00144"/>
    </source>
</evidence>
<comment type="caution">
    <text evidence="4">The sequence shown here is derived from an EMBL/GenBank/DDBJ whole genome shotgun (WGS) entry which is preliminary data.</text>
</comment>